<dbReference type="OrthoDB" id="9814755at2"/>
<evidence type="ECO:0000313" key="10">
    <source>
        <dbReference type="EMBL" id="SMC46081.1"/>
    </source>
</evidence>
<dbReference type="InterPro" id="IPR023165">
    <property type="entry name" value="rRNA_Ade_diMease-like_C"/>
</dbReference>
<feature type="binding site" evidence="7 8">
    <location>
        <position position="54"/>
    </location>
    <ligand>
        <name>S-adenosyl-L-methionine</name>
        <dbReference type="ChEBI" id="CHEBI:59789"/>
    </ligand>
</feature>
<evidence type="ECO:0000256" key="3">
    <source>
        <dbReference type="ARBA" id="ARBA00022603"/>
    </source>
</evidence>
<accession>A0A1W1ZD50</accession>
<keyword evidence="5 7" id="KW-0949">S-adenosyl-L-methionine</keyword>
<name>A0A1W1ZD50_9FIRM</name>
<feature type="binding site" evidence="7 8">
    <location>
        <position position="100"/>
    </location>
    <ligand>
        <name>S-adenosyl-L-methionine</name>
        <dbReference type="ChEBI" id="CHEBI:59789"/>
    </ligand>
</feature>
<dbReference type="Gene3D" id="3.40.50.150">
    <property type="entry name" value="Vaccinia Virus protein VP39"/>
    <property type="match status" value="1"/>
</dbReference>
<dbReference type="PANTHER" id="PTHR11727:SF7">
    <property type="entry name" value="DIMETHYLADENOSINE TRANSFERASE-RELATED"/>
    <property type="match status" value="1"/>
</dbReference>
<dbReference type="PROSITE" id="PS01131">
    <property type="entry name" value="RRNA_A_DIMETH"/>
    <property type="match status" value="1"/>
</dbReference>
<dbReference type="GO" id="GO:0005829">
    <property type="term" value="C:cytosol"/>
    <property type="evidence" value="ECO:0007669"/>
    <property type="project" value="TreeGrafter"/>
</dbReference>
<comment type="similarity">
    <text evidence="7">Belongs to the class I-like SAM-binding methyltransferase superfamily. rRNA adenine N(6)-methyltransferase family. RsmA subfamily.</text>
</comment>
<dbReference type="PANTHER" id="PTHR11727">
    <property type="entry name" value="DIMETHYLADENOSINE TRANSFERASE"/>
    <property type="match status" value="1"/>
</dbReference>
<sequence>MDLCSEKEIKSLLDRHGFRFSRSKGQNFLVDGRVPEEIVRRSGIGEDCGVLEIGPGIGALTVCLSQAAGRVLAVELDRALLPLLSETLSGCGNVEVLSGDVLKLDLPELVRSRFAGFRPMVCANLPYNITSPVLTALLESECFQAVTVMVQREVALRLTARPGTSEYGAFTLFLQYYAVPELLFDVPPESFLPRPRVTSSVIRLRILDSPPASVPDKAFFFRVVRGAFAQRRKTLVNALSAALGIPDKDVLVRVLSSCGLSPDIRGERLSFEEFALLSRSLKEAL</sequence>
<dbReference type="STRING" id="1122930.SAMN02745168_0954"/>
<dbReference type="GO" id="GO:0003723">
    <property type="term" value="F:RNA binding"/>
    <property type="evidence" value="ECO:0007669"/>
    <property type="project" value="UniProtKB-UniRule"/>
</dbReference>
<evidence type="ECO:0000313" key="11">
    <source>
        <dbReference type="Proteomes" id="UP000192790"/>
    </source>
</evidence>
<dbReference type="InterPro" id="IPR020596">
    <property type="entry name" value="rRNA_Ade_Mease_Trfase_CS"/>
</dbReference>
<feature type="binding site" evidence="7 8">
    <location>
        <position position="27"/>
    </location>
    <ligand>
        <name>S-adenosyl-L-methionine</name>
        <dbReference type="ChEBI" id="CHEBI:59789"/>
    </ligand>
</feature>
<dbReference type="EMBL" id="FWXW01000002">
    <property type="protein sequence ID" value="SMC46081.1"/>
    <property type="molecule type" value="Genomic_DNA"/>
</dbReference>
<proteinExistence type="inferred from homology"/>
<comment type="subcellular location">
    <subcellularLocation>
        <location evidence="7">Cytoplasm</location>
    </subcellularLocation>
</comment>
<evidence type="ECO:0000256" key="6">
    <source>
        <dbReference type="ARBA" id="ARBA00022884"/>
    </source>
</evidence>
<dbReference type="InterPro" id="IPR011530">
    <property type="entry name" value="rRNA_adenine_dimethylase"/>
</dbReference>
<dbReference type="GO" id="GO:0052908">
    <property type="term" value="F:16S rRNA (adenine(1518)-N(6)/adenine(1519)-N(6))-dimethyltransferase activity"/>
    <property type="evidence" value="ECO:0007669"/>
    <property type="project" value="UniProtKB-EC"/>
</dbReference>
<feature type="domain" description="Ribosomal RNA adenine methylase transferase N-terminal" evidence="9">
    <location>
        <begin position="34"/>
        <end position="208"/>
    </location>
</feature>
<dbReference type="Gene3D" id="1.10.8.100">
    <property type="entry name" value="Ribosomal RNA adenine dimethylase-like, domain 2"/>
    <property type="match status" value="1"/>
</dbReference>
<dbReference type="InterPro" id="IPR020598">
    <property type="entry name" value="rRNA_Ade_methylase_Trfase_N"/>
</dbReference>
<evidence type="ECO:0000256" key="5">
    <source>
        <dbReference type="ARBA" id="ARBA00022691"/>
    </source>
</evidence>
<feature type="binding site" evidence="7 8">
    <location>
        <position position="29"/>
    </location>
    <ligand>
        <name>S-adenosyl-L-methionine</name>
        <dbReference type="ChEBI" id="CHEBI:59789"/>
    </ligand>
</feature>
<gene>
    <name evidence="7" type="primary">rsmA</name>
    <name evidence="7" type="synonym">ksgA</name>
    <name evidence="10" type="ORF">SAMN02745168_0954</name>
</gene>
<evidence type="ECO:0000259" key="9">
    <source>
        <dbReference type="SMART" id="SM00650"/>
    </source>
</evidence>
<dbReference type="EC" id="2.1.1.182" evidence="7"/>
<evidence type="ECO:0000256" key="1">
    <source>
        <dbReference type="ARBA" id="ARBA00022490"/>
    </source>
</evidence>
<dbReference type="HAMAP" id="MF_00607">
    <property type="entry name" value="16SrRNA_methyltr_A"/>
    <property type="match status" value="1"/>
</dbReference>
<dbReference type="NCBIfam" id="TIGR00755">
    <property type="entry name" value="ksgA"/>
    <property type="match status" value="1"/>
</dbReference>
<dbReference type="InterPro" id="IPR029063">
    <property type="entry name" value="SAM-dependent_MTases_sf"/>
</dbReference>
<keyword evidence="1 7" id="KW-0963">Cytoplasm</keyword>
<keyword evidence="11" id="KW-1185">Reference proteome</keyword>
<organism evidence="10 11">
    <name type="scientific">Papillibacter cinnamivorans DSM 12816</name>
    <dbReference type="NCBI Taxonomy" id="1122930"/>
    <lineage>
        <taxon>Bacteria</taxon>
        <taxon>Bacillati</taxon>
        <taxon>Bacillota</taxon>
        <taxon>Clostridia</taxon>
        <taxon>Eubacteriales</taxon>
        <taxon>Oscillospiraceae</taxon>
        <taxon>Papillibacter</taxon>
    </lineage>
</organism>
<protein>
    <recommendedName>
        <fullName evidence="7">Ribosomal RNA small subunit methyltransferase A</fullName>
        <ecNumber evidence="7">2.1.1.182</ecNumber>
    </recommendedName>
    <alternativeName>
        <fullName evidence="7">16S rRNA (adenine(1518)-N(6)/adenine(1519)-N(6))-dimethyltransferase</fullName>
    </alternativeName>
    <alternativeName>
        <fullName evidence="7">16S rRNA dimethyladenosine transferase</fullName>
    </alternativeName>
    <alternativeName>
        <fullName evidence="7">16S rRNA dimethylase</fullName>
    </alternativeName>
    <alternativeName>
        <fullName evidence="7">S-adenosylmethionine-6-N', N'-adenosyl(rRNA) dimethyltransferase</fullName>
    </alternativeName>
</protein>
<reference evidence="10 11" key="1">
    <citation type="submission" date="2017-04" db="EMBL/GenBank/DDBJ databases">
        <authorList>
            <person name="Afonso C.L."/>
            <person name="Miller P.J."/>
            <person name="Scott M.A."/>
            <person name="Spackman E."/>
            <person name="Goraichik I."/>
            <person name="Dimitrov K.M."/>
            <person name="Suarez D.L."/>
            <person name="Swayne D.E."/>
        </authorList>
    </citation>
    <scope>NUCLEOTIDE SEQUENCE [LARGE SCALE GENOMIC DNA]</scope>
    <source>
        <strain evidence="10 11">DSM 12816</strain>
    </source>
</reference>
<keyword evidence="6 7" id="KW-0694">RNA-binding</keyword>
<keyword evidence="2 7" id="KW-0698">rRNA processing</keyword>
<feature type="binding site" evidence="7 8">
    <location>
        <position position="124"/>
    </location>
    <ligand>
        <name>S-adenosyl-L-methionine</name>
        <dbReference type="ChEBI" id="CHEBI:59789"/>
    </ligand>
</feature>
<dbReference type="SMART" id="SM00650">
    <property type="entry name" value="rADc"/>
    <property type="match status" value="1"/>
</dbReference>
<evidence type="ECO:0000256" key="8">
    <source>
        <dbReference type="PROSITE-ProRule" id="PRU01026"/>
    </source>
</evidence>
<dbReference type="SUPFAM" id="SSF53335">
    <property type="entry name" value="S-adenosyl-L-methionine-dependent methyltransferases"/>
    <property type="match status" value="1"/>
</dbReference>
<dbReference type="PROSITE" id="PS51689">
    <property type="entry name" value="SAM_RNA_A_N6_MT"/>
    <property type="match status" value="1"/>
</dbReference>
<dbReference type="Pfam" id="PF00398">
    <property type="entry name" value="RrnaAD"/>
    <property type="match status" value="1"/>
</dbReference>
<keyword evidence="4 7" id="KW-0808">Transferase</keyword>
<comment type="function">
    <text evidence="7">Specifically dimethylates two adjacent adenosines (A1518 and A1519) in the loop of a conserved hairpin near the 3'-end of 16S rRNA in the 30S particle. May play a critical role in biogenesis of 30S subunits.</text>
</comment>
<keyword evidence="3 7" id="KW-0489">Methyltransferase</keyword>
<evidence type="ECO:0000256" key="4">
    <source>
        <dbReference type="ARBA" id="ARBA00022679"/>
    </source>
</evidence>
<dbReference type="Proteomes" id="UP000192790">
    <property type="component" value="Unassembled WGS sequence"/>
</dbReference>
<dbReference type="FunFam" id="3.40.50.150:FF:000023">
    <property type="entry name" value="Ribosomal RNA small subunit methyltransferase A"/>
    <property type="match status" value="1"/>
</dbReference>
<dbReference type="RefSeq" id="WP_084233597.1">
    <property type="nucleotide sequence ID" value="NZ_FWXW01000002.1"/>
</dbReference>
<feature type="binding site" evidence="7 8">
    <location>
        <position position="75"/>
    </location>
    <ligand>
        <name>S-adenosyl-L-methionine</name>
        <dbReference type="ChEBI" id="CHEBI:59789"/>
    </ligand>
</feature>
<comment type="catalytic activity">
    <reaction evidence="7">
        <text>adenosine(1518)/adenosine(1519) in 16S rRNA + 4 S-adenosyl-L-methionine = N(6)-dimethyladenosine(1518)/N(6)-dimethyladenosine(1519) in 16S rRNA + 4 S-adenosyl-L-homocysteine + 4 H(+)</text>
        <dbReference type="Rhea" id="RHEA:19609"/>
        <dbReference type="Rhea" id="RHEA-COMP:10232"/>
        <dbReference type="Rhea" id="RHEA-COMP:10233"/>
        <dbReference type="ChEBI" id="CHEBI:15378"/>
        <dbReference type="ChEBI" id="CHEBI:57856"/>
        <dbReference type="ChEBI" id="CHEBI:59789"/>
        <dbReference type="ChEBI" id="CHEBI:74411"/>
        <dbReference type="ChEBI" id="CHEBI:74493"/>
        <dbReference type="EC" id="2.1.1.182"/>
    </reaction>
</comment>
<dbReference type="AlphaFoldDB" id="A0A1W1ZD50"/>
<evidence type="ECO:0000256" key="2">
    <source>
        <dbReference type="ARBA" id="ARBA00022552"/>
    </source>
</evidence>
<evidence type="ECO:0000256" key="7">
    <source>
        <dbReference type="HAMAP-Rule" id="MF_00607"/>
    </source>
</evidence>
<dbReference type="InterPro" id="IPR001737">
    <property type="entry name" value="KsgA/Erm"/>
</dbReference>